<dbReference type="InterPro" id="IPR040570">
    <property type="entry name" value="LAL_C2"/>
</dbReference>
<dbReference type="PROSITE" id="PS50975">
    <property type="entry name" value="ATP_GRASP"/>
    <property type="match status" value="1"/>
</dbReference>
<evidence type="ECO:0000313" key="6">
    <source>
        <dbReference type="EMBL" id="AEQ96216.1"/>
    </source>
</evidence>
<keyword evidence="3 4" id="KW-0067">ATP-binding</keyword>
<evidence type="ECO:0000256" key="3">
    <source>
        <dbReference type="ARBA" id="ARBA00022840"/>
    </source>
</evidence>
<keyword evidence="2 4" id="KW-0547">Nucleotide-binding</keyword>
<dbReference type="InterPro" id="IPR052032">
    <property type="entry name" value="ATP-dep_AA_Ligase"/>
</dbReference>
<dbReference type="Gene3D" id="3.30.1490.20">
    <property type="entry name" value="ATP-grasp fold, A domain"/>
    <property type="match status" value="1"/>
</dbReference>
<evidence type="ECO:0000256" key="4">
    <source>
        <dbReference type="PROSITE-ProRule" id="PRU00409"/>
    </source>
</evidence>
<dbReference type="GO" id="GO:0046872">
    <property type="term" value="F:metal ion binding"/>
    <property type="evidence" value="ECO:0007669"/>
    <property type="project" value="InterPro"/>
</dbReference>
<dbReference type="Gene3D" id="3.40.50.20">
    <property type="match status" value="1"/>
</dbReference>
<dbReference type="PANTHER" id="PTHR43585:SF2">
    <property type="entry name" value="ATP-GRASP ENZYME FSQD"/>
    <property type="match status" value="1"/>
</dbReference>
<dbReference type="InterPro" id="IPR013815">
    <property type="entry name" value="ATP_grasp_subdomain_1"/>
</dbReference>
<evidence type="ECO:0000313" key="7">
    <source>
        <dbReference type="Proteomes" id="UP000008851"/>
    </source>
</evidence>
<evidence type="ECO:0000256" key="2">
    <source>
        <dbReference type="ARBA" id="ARBA00022741"/>
    </source>
</evidence>
<organism evidence="6 7">
    <name type="scientific">Xanthomonas oryzae pv. oryzicola (strain BLS256)</name>
    <dbReference type="NCBI Taxonomy" id="383407"/>
    <lineage>
        <taxon>Bacteria</taxon>
        <taxon>Pseudomonadati</taxon>
        <taxon>Pseudomonadota</taxon>
        <taxon>Gammaproteobacteria</taxon>
        <taxon>Lysobacterales</taxon>
        <taxon>Lysobacteraceae</taxon>
        <taxon>Xanthomonas</taxon>
    </lineage>
</organism>
<dbReference type="SUPFAM" id="SSF56059">
    <property type="entry name" value="Glutathione synthetase ATP-binding domain-like"/>
    <property type="match status" value="1"/>
</dbReference>
<dbReference type="Proteomes" id="UP000008851">
    <property type="component" value="Chromosome"/>
</dbReference>
<dbReference type="GO" id="GO:0005524">
    <property type="term" value="F:ATP binding"/>
    <property type="evidence" value="ECO:0007669"/>
    <property type="project" value="UniProtKB-UniRule"/>
</dbReference>
<dbReference type="InterPro" id="IPR011761">
    <property type="entry name" value="ATP-grasp"/>
</dbReference>
<protein>
    <recommendedName>
        <fullName evidence="5">ATP-grasp domain-containing protein</fullName>
    </recommendedName>
</protein>
<sequence>MRVLMVGYNENIAAKLERAPGLDLYCLEEPDLMTSACVARGALREIRPGAYQQSTACVAQAIDWHREIGFEGVMPCREYAVGAAHAVAEALGLRSLGERATRAFTHKAALREACAASGVLQPAHARATSAQDVAAFVRRFGPSVLKPANRQSSVGVVALASPEDAEAAWRYTTAQGEGNRVVNSRELRWDYVIEAKVEGPMFSVESLLLDGRALFENVTRKILDPSIFAVEMGHIVPCPDSPGGQETAALLEAQRLLREAVDAGTGVLHSEWIMTAQGPYLVECAGRAPGGFIPELISMTIGQEFYALYAQALCGRPVCALGPQGYAVIAHFGGNPGRVRTVKGLDAIASREGFVRAKLNYAEGDIVPPLLSNWDRRGYAILRAESADDALRFAEAARMLEPYDIAAEGSTHV</sequence>
<evidence type="ECO:0000256" key="1">
    <source>
        <dbReference type="ARBA" id="ARBA00022598"/>
    </source>
</evidence>
<dbReference type="Pfam" id="PF13535">
    <property type="entry name" value="ATP-grasp_4"/>
    <property type="match status" value="1"/>
</dbReference>
<dbReference type="KEGG" id="xor:XOC_2068"/>
<reference evidence="6 7" key="1">
    <citation type="journal article" date="2011" name="J. Bacteriol.">
        <title>Two new complete genome sequences offer insight into host and tissue specificity of plant pathogenic Xanthomonas spp.</title>
        <authorList>
            <person name="Bogdanove A.J."/>
            <person name="Koebnik R."/>
            <person name="Lu H."/>
            <person name="Furutani A."/>
            <person name="Angiuoli S.V."/>
            <person name="Patil P.B."/>
            <person name="Van Sluys M.A."/>
            <person name="Ryan R.P."/>
            <person name="Meyer D.F."/>
            <person name="Han S.W."/>
            <person name="Aparna G."/>
            <person name="Rajaram M."/>
            <person name="Delcher A.L."/>
            <person name="Phillippy A.M."/>
            <person name="Puiu D."/>
            <person name="Schatz M.C."/>
            <person name="Shumway M."/>
            <person name="Sommer D.D."/>
            <person name="Trapnell C."/>
            <person name="Benahmed F."/>
            <person name="Dimitrov G."/>
            <person name="Madupu R."/>
            <person name="Radune D."/>
            <person name="Sullivan S."/>
            <person name="Jha G."/>
            <person name="Ishihara H."/>
            <person name="Lee S.W."/>
            <person name="Pandey A."/>
            <person name="Sharma V."/>
            <person name="Sriariyanun M."/>
            <person name="Szurek B."/>
            <person name="Vera-Cruz C.M."/>
            <person name="Dorman K.S."/>
            <person name="Ronald P.C."/>
            <person name="Verdier V."/>
            <person name="Dow J.M."/>
            <person name="Sonti R.V."/>
            <person name="Tsuge S."/>
            <person name="Brendel V.P."/>
            <person name="Rabinowicz P.D."/>
            <person name="Leach J.E."/>
            <person name="White F.F."/>
            <person name="Salzberg S.L."/>
        </authorList>
    </citation>
    <scope>NUCLEOTIDE SEQUENCE [LARGE SCALE GENOMIC DNA]</scope>
    <source>
        <strain evidence="6 7">BLS256</strain>
    </source>
</reference>
<dbReference type="HOGENOM" id="CLU_029016_6_3_6"/>
<feature type="domain" description="ATP-grasp" evidence="5">
    <location>
        <begin position="111"/>
        <end position="314"/>
    </location>
</feature>
<proteinExistence type="predicted"/>
<dbReference type="Gene3D" id="3.30.470.20">
    <property type="entry name" value="ATP-grasp fold, B domain"/>
    <property type="match status" value="1"/>
</dbReference>
<gene>
    <name evidence="6" type="ORF">XOC_2068</name>
</gene>
<dbReference type="EMBL" id="CP003057">
    <property type="protein sequence ID" value="AEQ96216.1"/>
    <property type="molecule type" value="Genomic_DNA"/>
</dbReference>
<dbReference type="eggNOG" id="COG0151">
    <property type="taxonomic scope" value="Bacteria"/>
</dbReference>
<keyword evidence="1" id="KW-0436">Ligase</keyword>
<accession>G7TCN8</accession>
<dbReference type="PANTHER" id="PTHR43585">
    <property type="entry name" value="FUMIPYRROLE BIOSYNTHESIS PROTEIN C"/>
    <property type="match status" value="1"/>
</dbReference>
<name>G7TCN8_XANOB</name>
<evidence type="ECO:0000259" key="5">
    <source>
        <dbReference type="PROSITE" id="PS50975"/>
    </source>
</evidence>
<dbReference type="AlphaFoldDB" id="G7TCN8"/>
<dbReference type="Pfam" id="PF18603">
    <property type="entry name" value="LAL_C2"/>
    <property type="match status" value="1"/>
</dbReference>
<dbReference type="GO" id="GO:0016874">
    <property type="term" value="F:ligase activity"/>
    <property type="evidence" value="ECO:0007669"/>
    <property type="project" value="UniProtKB-KW"/>
</dbReference>